<dbReference type="RefSeq" id="WP_056681884.1">
    <property type="nucleotide sequence ID" value="NZ_LJIX01000003.1"/>
</dbReference>
<name>A0A0Q3RBJ0_9BACI</name>
<keyword evidence="2" id="KW-0560">Oxidoreductase</keyword>
<dbReference type="AlphaFoldDB" id="A0A0Q3RBJ0"/>
<dbReference type="InterPro" id="IPR036291">
    <property type="entry name" value="NAD(P)-bd_dom_sf"/>
</dbReference>
<dbReference type="PATRIC" id="fig|1637975.4.peg.5598"/>
<dbReference type="Pfam" id="PF13561">
    <property type="entry name" value="adh_short_C2"/>
    <property type="match status" value="1"/>
</dbReference>
<dbReference type="STRING" id="1637975.AN957_01225"/>
<organism evidence="3 4">
    <name type="scientific">Cytobacillus solani</name>
    <dbReference type="NCBI Taxonomy" id="1637975"/>
    <lineage>
        <taxon>Bacteria</taxon>
        <taxon>Bacillati</taxon>
        <taxon>Bacillota</taxon>
        <taxon>Bacilli</taxon>
        <taxon>Bacillales</taxon>
        <taxon>Bacillaceae</taxon>
        <taxon>Cytobacillus</taxon>
    </lineage>
</organism>
<evidence type="ECO:0000313" key="4">
    <source>
        <dbReference type="Proteomes" id="UP000050996"/>
    </source>
</evidence>
<proteinExistence type="inferred from homology"/>
<gene>
    <name evidence="3" type="ORF">AN957_01225</name>
</gene>
<evidence type="ECO:0000256" key="2">
    <source>
        <dbReference type="ARBA" id="ARBA00023002"/>
    </source>
</evidence>
<dbReference type="PANTHER" id="PTHR42760">
    <property type="entry name" value="SHORT-CHAIN DEHYDROGENASES/REDUCTASES FAMILY MEMBER"/>
    <property type="match status" value="1"/>
</dbReference>
<accession>A0A0Q3RBJ0</accession>
<keyword evidence="4" id="KW-1185">Reference proteome</keyword>
<reference evidence="3 4" key="1">
    <citation type="submission" date="2015-09" db="EMBL/GenBank/DDBJ databases">
        <title>Genome sequencing project for genomic taxonomy and phylogenomics of Bacillus-like bacteria.</title>
        <authorList>
            <person name="Liu B."/>
            <person name="Wang J."/>
            <person name="Zhu Y."/>
            <person name="Liu G."/>
            <person name="Chen Q."/>
            <person name="Chen Z."/>
            <person name="Lan J."/>
            <person name="Che J."/>
            <person name="Ge C."/>
            <person name="Shi H."/>
            <person name="Pan Z."/>
            <person name="Liu X."/>
        </authorList>
    </citation>
    <scope>NUCLEOTIDE SEQUENCE [LARGE SCALE GENOMIC DNA]</scope>
    <source>
        <strain evidence="3 4">FJAT-18043</strain>
    </source>
</reference>
<dbReference type="InterPro" id="IPR002347">
    <property type="entry name" value="SDR_fam"/>
</dbReference>
<comment type="caution">
    <text evidence="3">The sequence shown here is derived from an EMBL/GenBank/DDBJ whole genome shotgun (WGS) entry which is preliminary data.</text>
</comment>
<dbReference type="PRINTS" id="PR00080">
    <property type="entry name" value="SDRFAMILY"/>
</dbReference>
<comment type="similarity">
    <text evidence="1">Belongs to the short-chain dehydrogenases/reductases (SDR) family.</text>
</comment>
<sequence>MGKLQDKVIIITGGAGGIGIGMAKAMVKEGAIVTIVDLNEEAGKAMEKELHAISPKSMFLQANLMDRENLGQIIKRVVEKYGKLDVLVNNAHASKQVTIEETTQADLDLSFGTGFYPTFYLMQAALPYLKETKGNVINFASGAGIAGHETQGAYAAAKEAIRGISRVAANEWGRFGINVNIISPLAYSPGVQAWSEAQPEYYEAVRSKIPMGRFGDVENDIGRVAVFLASEDSQYITGQTIMVDGGSLMLH</sequence>
<dbReference type="CDD" id="cd05233">
    <property type="entry name" value="SDR_c"/>
    <property type="match status" value="1"/>
</dbReference>
<dbReference type="PROSITE" id="PS00061">
    <property type="entry name" value="ADH_SHORT"/>
    <property type="match status" value="1"/>
</dbReference>
<dbReference type="Gene3D" id="3.40.50.720">
    <property type="entry name" value="NAD(P)-binding Rossmann-like Domain"/>
    <property type="match status" value="1"/>
</dbReference>
<dbReference type="InterPro" id="IPR020904">
    <property type="entry name" value="Sc_DH/Rdtase_CS"/>
</dbReference>
<protein>
    <submittedName>
        <fullName evidence="3">Oxidoreductase</fullName>
    </submittedName>
</protein>
<dbReference type="GO" id="GO:0008206">
    <property type="term" value="P:bile acid metabolic process"/>
    <property type="evidence" value="ECO:0007669"/>
    <property type="project" value="UniProtKB-ARBA"/>
</dbReference>
<dbReference type="SUPFAM" id="SSF51735">
    <property type="entry name" value="NAD(P)-binding Rossmann-fold domains"/>
    <property type="match status" value="1"/>
</dbReference>
<dbReference type="GO" id="GO:0016616">
    <property type="term" value="F:oxidoreductase activity, acting on the CH-OH group of donors, NAD or NADP as acceptor"/>
    <property type="evidence" value="ECO:0007669"/>
    <property type="project" value="TreeGrafter"/>
</dbReference>
<dbReference type="EMBL" id="LJIX01000003">
    <property type="protein sequence ID" value="KQL27584.1"/>
    <property type="molecule type" value="Genomic_DNA"/>
</dbReference>
<evidence type="ECO:0000313" key="3">
    <source>
        <dbReference type="EMBL" id="KQL27584.1"/>
    </source>
</evidence>
<dbReference type="Proteomes" id="UP000050996">
    <property type="component" value="Unassembled WGS sequence"/>
</dbReference>
<evidence type="ECO:0000256" key="1">
    <source>
        <dbReference type="ARBA" id="ARBA00006484"/>
    </source>
</evidence>
<dbReference type="FunFam" id="3.40.50.720:FF:000084">
    <property type="entry name" value="Short-chain dehydrogenase reductase"/>
    <property type="match status" value="1"/>
</dbReference>
<dbReference type="PRINTS" id="PR00081">
    <property type="entry name" value="GDHRDH"/>
</dbReference>